<accession>A0AAV4J0S4</accession>
<keyword evidence="3" id="KW-1185">Reference proteome</keyword>
<evidence type="ECO:0000313" key="2">
    <source>
        <dbReference type="EMBL" id="GFS16394.1"/>
    </source>
</evidence>
<feature type="compositionally biased region" description="Basic and acidic residues" evidence="1">
    <location>
        <begin position="25"/>
        <end position="40"/>
    </location>
</feature>
<reference evidence="2 3" key="1">
    <citation type="journal article" date="2021" name="Elife">
        <title>Chloroplast acquisition without the gene transfer in kleptoplastic sea slugs, Plakobranchus ocellatus.</title>
        <authorList>
            <person name="Maeda T."/>
            <person name="Takahashi S."/>
            <person name="Yoshida T."/>
            <person name="Shimamura S."/>
            <person name="Takaki Y."/>
            <person name="Nagai Y."/>
            <person name="Toyoda A."/>
            <person name="Suzuki Y."/>
            <person name="Arimoto A."/>
            <person name="Ishii H."/>
            <person name="Satoh N."/>
            <person name="Nishiyama T."/>
            <person name="Hasebe M."/>
            <person name="Maruyama T."/>
            <person name="Minagawa J."/>
            <person name="Obokata J."/>
            <person name="Shigenobu S."/>
        </authorList>
    </citation>
    <scope>NUCLEOTIDE SEQUENCE [LARGE SCALE GENOMIC DNA]</scope>
</reference>
<proteinExistence type="predicted"/>
<feature type="compositionally biased region" description="Low complexity" evidence="1">
    <location>
        <begin position="159"/>
        <end position="185"/>
    </location>
</feature>
<feature type="compositionally biased region" description="Basic residues" evidence="1">
    <location>
        <begin position="403"/>
        <end position="414"/>
    </location>
</feature>
<feature type="compositionally biased region" description="Low complexity" evidence="1">
    <location>
        <begin position="351"/>
        <end position="365"/>
    </location>
</feature>
<dbReference type="EMBL" id="BMAT01009924">
    <property type="protein sequence ID" value="GFS16394.1"/>
    <property type="molecule type" value="Genomic_DNA"/>
</dbReference>
<evidence type="ECO:0000313" key="3">
    <source>
        <dbReference type="Proteomes" id="UP000762676"/>
    </source>
</evidence>
<feature type="region of interest" description="Disordered" evidence="1">
    <location>
        <begin position="227"/>
        <end position="414"/>
    </location>
</feature>
<name>A0AAV4J0S4_9GAST</name>
<dbReference type="Proteomes" id="UP000762676">
    <property type="component" value="Unassembled WGS sequence"/>
</dbReference>
<feature type="compositionally biased region" description="Basic and acidic residues" evidence="1">
    <location>
        <begin position="281"/>
        <end position="293"/>
    </location>
</feature>
<feature type="compositionally biased region" description="Low complexity" evidence="1">
    <location>
        <begin position="387"/>
        <end position="402"/>
    </location>
</feature>
<comment type="caution">
    <text evidence="2">The sequence shown here is derived from an EMBL/GenBank/DDBJ whole genome shotgun (WGS) entry which is preliminary data.</text>
</comment>
<gene>
    <name evidence="2" type="ORF">ElyMa_004955700</name>
</gene>
<feature type="region of interest" description="Disordered" evidence="1">
    <location>
        <begin position="21"/>
        <end position="40"/>
    </location>
</feature>
<feature type="compositionally biased region" description="Polar residues" evidence="1">
    <location>
        <begin position="135"/>
        <end position="150"/>
    </location>
</feature>
<feature type="compositionally biased region" description="Polar residues" evidence="1">
    <location>
        <begin position="313"/>
        <end position="323"/>
    </location>
</feature>
<feature type="compositionally biased region" description="Polar residues" evidence="1">
    <location>
        <begin position="238"/>
        <end position="266"/>
    </location>
</feature>
<organism evidence="2 3">
    <name type="scientific">Elysia marginata</name>
    <dbReference type="NCBI Taxonomy" id="1093978"/>
    <lineage>
        <taxon>Eukaryota</taxon>
        <taxon>Metazoa</taxon>
        <taxon>Spiralia</taxon>
        <taxon>Lophotrochozoa</taxon>
        <taxon>Mollusca</taxon>
        <taxon>Gastropoda</taxon>
        <taxon>Heterobranchia</taxon>
        <taxon>Euthyneura</taxon>
        <taxon>Panpulmonata</taxon>
        <taxon>Sacoglossa</taxon>
        <taxon>Placobranchoidea</taxon>
        <taxon>Plakobranchidae</taxon>
        <taxon>Elysia</taxon>
    </lineage>
</organism>
<protein>
    <submittedName>
        <fullName evidence="2">Uncharacterized protein</fullName>
    </submittedName>
</protein>
<feature type="region of interest" description="Disordered" evidence="1">
    <location>
        <begin position="95"/>
        <end position="200"/>
    </location>
</feature>
<evidence type="ECO:0000256" key="1">
    <source>
        <dbReference type="SAM" id="MobiDB-lite"/>
    </source>
</evidence>
<dbReference type="AlphaFoldDB" id="A0AAV4J0S4"/>
<sequence>MSRMPDTRSNSKSVYQGMVLKRTHRSEYDDNQLRDQARHNTRLDHEIRTVERARNVMAKSMEADKQLFIKSGVQSNIRVTKSRHSATNAQKHLLTSQAAAQHHRLVSDTRVKRSSVSDTDAVDGEGSNAGISARSPKQGQSKATSSSTPEQRQHRDNHNNNNRRNNSNNNDNNNNPNNNNNSNTNAKGTDSKDAISAESQPSDSLYDSFLLGHLSESAMSKAAHTLATPVRQLDPKSGQMNNTKDTRAKNSPSSADQTAGKSSSSKTLDKRPPLSVGGGDHVIRADQVSDPRRASTVQSKAKTGSPLDRAGQTARTDNSTVRTVTKWDSLATPKYSSPQMSKRAQIEQEFSRPTNRNSSSSSPASEARLLGTYTLAAGASTPTPVHTSASAAVSTSASSSSTQRKKSAQHGRKQ</sequence>